<evidence type="ECO:0000259" key="1">
    <source>
        <dbReference type="Pfam" id="PF16321"/>
    </source>
</evidence>
<gene>
    <name evidence="2" type="ORF">Dform_02164</name>
</gene>
<dbReference type="InterPro" id="IPR038416">
    <property type="entry name" value="Ribosom_S30AE_C_sf"/>
</dbReference>
<evidence type="ECO:0000313" key="3">
    <source>
        <dbReference type="Proteomes" id="UP000185934"/>
    </source>
</evidence>
<dbReference type="Proteomes" id="UP000185934">
    <property type="component" value="Chromosome"/>
</dbReference>
<dbReference type="SUPFAM" id="SSF69754">
    <property type="entry name" value="Ribosome binding protein Y (YfiA homologue)"/>
    <property type="match status" value="1"/>
</dbReference>
<reference evidence="3" key="1">
    <citation type="submission" date="2016-11" db="EMBL/GenBank/DDBJ databases">
        <title>Dehalogenimonas formicexedens sp. nov., a chlorinated alkane respiring bacterium isolated from contaminated groundwater.</title>
        <authorList>
            <person name="Key T.A."/>
            <person name="Bowman K.S."/>
            <person name="Lee I."/>
            <person name="Chun J."/>
            <person name="Albuquerque L."/>
            <person name="da Costa M.S."/>
            <person name="Rainey F.A."/>
            <person name="Moe W.M."/>
        </authorList>
    </citation>
    <scope>NUCLEOTIDE SEQUENCE [LARGE SCALE GENOMIC DNA]</scope>
    <source>
        <strain evidence="3">NSZ-14</strain>
    </source>
</reference>
<dbReference type="InterPro" id="IPR050574">
    <property type="entry name" value="HPF/YfiA_ribosome-assoc"/>
</dbReference>
<feature type="domain" description="Sigma 54 modulation/S30EA ribosomal protein C-terminal" evidence="1">
    <location>
        <begin position="133"/>
        <end position="177"/>
    </location>
</feature>
<dbReference type="EMBL" id="CP018258">
    <property type="protein sequence ID" value="APV45468.1"/>
    <property type="molecule type" value="Genomic_DNA"/>
</dbReference>
<dbReference type="InterPro" id="IPR032528">
    <property type="entry name" value="Ribosom_S30AE_C"/>
</dbReference>
<keyword evidence="3" id="KW-1185">Reference proteome</keyword>
<dbReference type="Pfam" id="PF16321">
    <property type="entry name" value="Ribosom_S30AE_C"/>
    <property type="match status" value="1"/>
</dbReference>
<sequence length="185" mass="20985">MELYITTKDLTLDDTTRKQVERSLNKIGRHVPQARELRVDLFEEQTKAAKDRFVARGFLDILGPVRTSECRAASLVTAVDNLAGIMERQALDFKNKGNDFDRESQRFESATYSETKPTPPLLSRESDVAIDIERVTAEPMTLAQAVDRINDSKDDFLLFRNAKGKVSLLYRQEIGGFKLMEIDVA</sequence>
<protein>
    <submittedName>
        <fullName evidence="2">Putative sigma-54 modulation protein</fullName>
    </submittedName>
</protein>
<dbReference type="InterPro" id="IPR036567">
    <property type="entry name" value="RHF-like"/>
</dbReference>
<dbReference type="PANTHER" id="PTHR33231">
    <property type="entry name" value="30S RIBOSOMAL PROTEIN"/>
    <property type="match status" value="1"/>
</dbReference>
<dbReference type="Gene3D" id="3.30.160.100">
    <property type="entry name" value="Ribosome hibernation promotion factor-like"/>
    <property type="match status" value="1"/>
</dbReference>
<evidence type="ECO:0000313" key="2">
    <source>
        <dbReference type="EMBL" id="APV45468.1"/>
    </source>
</evidence>
<dbReference type="AlphaFoldDB" id="A0A1P8FAK6"/>
<dbReference type="OrthoDB" id="9794975at2"/>
<dbReference type="STRING" id="1839801.Dform_02164"/>
<dbReference type="KEGG" id="dfo:Dform_02164"/>
<name>A0A1P8FAK6_9CHLR</name>
<organism evidence="2 3">
    <name type="scientific">Dehalogenimonas formicexedens</name>
    <dbReference type="NCBI Taxonomy" id="1839801"/>
    <lineage>
        <taxon>Bacteria</taxon>
        <taxon>Bacillati</taxon>
        <taxon>Chloroflexota</taxon>
        <taxon>Dehalococcoidia</taxon>
        <taxon>Dehalococcoidales</taxon>
        <taxon>Dehalococcoidaceae</taxon>
        <taxon>Dehalogenimonas</taxon>
    </lineage>
</organism>
<dbReference type="PANTHER" id="PTHR33231:SF1">
    <property type="entry name" value="30S RIBOSOMAL PROTEIN"/>
    <property type="match status" value="1"/>
</dbReference>
<dbReference type="Gene3D" id="3.30.505.50">
    <property type="entry name" value="Sigma 54 modulation/S30EA ribosomal protein, C-terminal domain"/>
    <property type="match status" value="1"/>
</dbReference>
<dbReference type="RefSeq" id="WP_076004960.1">
    <property type="nucleotide sequence ID" value="NZ_CP018258.1"/>
</dbReference>
<proteinExistence type="predicted"/>
<accession>A0A1P8FAK6</accession>
<dbReference type="GO" id="GO:0043024">
    <property type="term" value="F:ribosomal small subunit binding"/>
    <property type="evidence" value="ECO:0007669"/>
    <property type="project" value="TreeGrafter"/>
</dbReference>
<dbReference type="GO" id="GO:0045900">
    <property type="term" value="P:negative regulation of translational elongation"/>
    <property type="evidence" value="ECO:0007669"/>
    <property type="project" value="TreeGrafter"/>
</dbReference>
<dbReference type="GO" id="GO:0022627">
    <property type="term" value="C:cytosolic small ribosomal subunit"/>
    <property type="evidence" value="ECO:0007669"/>
    <property type="project" value="TreeGrafter"/>
</dbReference>